<feature type="transmembrane region" description="Helical" evidence="1">
    <location>
        <begin position="220"/>
        <end position="242"/>
    </location>
</feature>
<dbReference type="KEGG" id="shd:SUTH_02044"/>
<feature type="transmembrane region" description="Helical" evidence="1">
    <location>
        <begin position="20"/>
        <end position="37"/>
    </location>
</feature>
<keyword evidence="1" id="KW-0812">Transmembrane</keyword>
<dbReference type="Gene3D" id="3.20.20.450">
    <property type="entry name" value="EAL domain"/>
    <property type="match status" value="1"/>
</dbReference>
<keyword evidence="1" id="KW-1133">Transmembrane helix</keyword>
<feature type="domain" description="GGDEF" evidence="3">
    <location>
        <begin position="445"/>
        <end position="578"/>
    </location>
</feature>
<protein>
    <submittedName>
        <fullName evidence="4">Uncharacterized protein</fullName>
    </submittedName>
</protein>
<dbReference type="HOGENOM" id="CLU_000445_70_49_4"/>
<organism evidence="4 5">
    <name type="scientific">Sulfuritalea hydrogenivorans sk43H</name>
    <dbReference type="NCBI Taxonomy" id="1223802"/>
    <lineage>
        <taxon>Bacteria</taxon>
        <taxon>Pseudomonadati</taxon>
        <taxon>Pseudomonadota</taxon>
        <taxon>Betaproteobacteria</taxon>
        <taxon>Nitrosomonadales</taxon>
        <taxon>Sterolibacteriaceae</taxon>
        <taxon>Sulfuritalea</taxon>
    </lineage>
</organism>
<dbReference type="Proteomes" id="UP000031637">
    <property type="component" value="Chromosome"/>
</dbReference>
<dbReference type="SUPFAM" id="SSF55073">
    <property type="entry name" value="Nucleotide cyclase"/>
    <property type="match status" value="1"/>
</dbReference>
<feature type="transmembrane region" description="Helical" evidence="1">
    <location>
        <begin position="82"/>
        <end position="99"/>
    </location>
</feature>
<dbReference type="InterPro" id="IPR043128">
    <property type="entry name" value="Rev_trsase/Diguanyl_cyclase"/>
</dbReference>
<feature type="domain" description="EAL" evidence="2">
    <location>
        <begin position="588"/>
        <end position="845"/>
    </location>
</feature>
<dbReference type="GO" id="GO:0003824">
    <property type="term" value="F:catalytic activity"/>
    <property type="evidence" value="ECO:0007669"/>
    <property type="project" value="UniProtKB-ARBA"/>
</dbReference>
<dbReference type="InterPro" id="IPR029787">
    <property type="entry name" value="Nucleotide_cyclase"/>
</dbReference>
<sequence>MPQPPVADAIVVDNRSLTHALRWVGGLALLYGLLWLFPPSADLGLSRYLPLHTTLETAAIVAAMLSFGIAWNAWAESRPGNVLLIGAALFGAGLLDFAHTLSYHGMPDFVTPSSPQKGIAFWLAARYLVAAGLLAIALRPWRAALHSNFRYLLMVAVVVYVTSTYRLVLFHPDWLPDFFIAGSGLTPLKLLLEYILVAMYATAAILFYREARKGAGFNAAELFAAAAIAALSELCFTLYASVSDVFNIVGHLYKILSYGFIFRAVFVDSVQQPFQALNVALEKEMELSAEQHSFVRTLNMLDEAVLEITADGRIVRANQGWWQLIGRIPMANFQLLDSMRDEDRDSFRLYLLELTDGRRDEFHGRFRFSGAQTEKLMDCRFVAERAADGHVAGLRGVLRDITQSHQQERHIAHMALHDALTNLPNRALLEDRIHKAIQLAERSDQHVAVCLIDLDHFKNINDAHGHKTGDALLVKLAQVIKGNLGEGDTLARWSGDEFVILLPKLPGAELARQTAQRLVAAMHQTFELGGLSVNITFSMGVALYPDDGKDGEALLAQADRAMFHAKSQGRNNFQMFGEMAEKGLGKTEFDTRSRLAQAIRDRQISVWYQPLVAARPHRNGGARLAGVEALARWHDEKAGWISPAVFIPMAENLGLIGELGDLVRRQALEQFRHWRTTHPQLHIALNISKRQLFAANFIDVLKADMESWGIPHTAVTLEITESVAMMDVEFADERLRQLSAAGFTLSIDDFGTGYASLSQLHELPVGELKIDISFVRRIHSPEGLRMVQAIVSMAQALELRTVAEGIEDEATAATLRKLGVDILQGYHFGRPCTAEEFIALPLFNPAPALHSA</sequence>
<dbReference type="Pfam" id="PF17159">
    <property type="entry name" value="MASE3"/>
    <property type="match status" value="1"/>
</dbReference>
<dbReference type="InterPro" id="IPR001633">
    <property type="entry name" value="EAL_dom"/>
</dbReference>
<evidence type="ECO:0000256" key="1">
    <source>
        <dbReference type="SAM" id="Phobius"/>
    </source>
</evidence>
<feature type="transmembrane region" description="Helical" evidence="1">
    <location>
        <begin position="151"/>
        <end position="170"/>
    </location>
</feature>
<dbReference type="PROSITE" id="PS50887">
    <property type="entry name" value="GGDEF"/>
    <property type="match status" value="1"/>
</dbReference>
<dbReference type="AlphaFoldDB" id="W0SGF7"/>
<dbReference type="PANTHER" id="PTHR44757">
    <property type="entry name" value="DIGUANYLATE CYCLASE DGCP"/>
    <property type="match status" value="1"/>
</dbReference>
<dbReference type="Gene3D" id="3.30.450.20">
    <property type="entry name" value="PAS domain"/>
    <property type="match status" value="1"/>
</dbReference>
<dbReference type="OrthoDB" id="9813903at2"/>
<evidence type="ECO:0000259" key="2">
    <source>
        <dbReference type="PROSITE" id="PS50883"/>
    </source>
</evidence>
<dbReference type="Pfam" id="PF00990">
    <property type="entry name" value="GGDEF"/>
    <property type="match status" value="1"/>
</dbReference>
<dbReference type="STRING" id="1223802.SUTH_02044"/>
<dbReference type="SUPFAM" id="SSF55785">
    <property type="entry name" value="PYP-like sensor domain (PAS domain)"/>
    <property type="match status" value="1"/>
</dbReference>
<dbReference type="PROSITE" id="PS50883">
    <property type="entry name" value="EAL"/>
    <property type="match status" value="1"/>
</dbReference>
<dbReference type="Gene3D" id="3.30.70.270">
    <property type="match status" value="1"/>
</dbReference>
<dbReference type="FunFam" id="3.30.70.270:FF:000001">
    <property type="entry name" value="Diguanylate cyclase domain protein"/>
    <property type="match status" value="1"/>
</dbReference>
<dbReference type="NCBIfam" id="TIGR00254">
    <property type="entry name" value="GGDEF"/>
    <property type="match status" value="1"/>
</dbReference>
<dbReference type="CDD" id="cd01949">
    <property type="entry name" value="GGDEF"/>
    <property type="match status" value="1"/>
</dbReference>
<dbReference type="SUPFAM" id="SSF141868">
    <property type="entry name" value="EAL domain-like"/>
    <property type="match status" value="1"/>
</dbReference>
<dbReference type="CDD" id="cd01948">
    <property type="entry name" value="EAL"/>
    <property type="match status" value="1"/>
</dbReference>
<dbReference type="PANTHER" id="PTHR44757:SF2">
    <property type="entry name" value="BIOFILM ARCHITECTURE MAINTENANCE PROTEIN MBAA"/>
    <property type="match status" value="1"/>
</dbReference>
<dbReference type="InterPro" id="IPR000160">
    <property type="entry name" value="GGDEF_dom"/>
</dbReference>
<dbReference type="Pfam" id="PF00563">
    <property type="entry name" value="EAL"/>
    <property type="match status" value="1"/>
</dbReference>
<dbReference type="InterPro" id="IPR035965">
    <property type="entry name" value="PAS-like_dom_sf"/>
</dbReference>
<proteinExistence type="predicted"/>
<keyword evidence="5" id="KW-1185">Reference proteome</keyword>
<evidence type="ECO:0000313" key="5">
    <source>
        <dbReference type="Proteomes" id="UP000031637"/>
    </source>
</evidence>
<feature type="transmembrane region" description="Helical" evidence="1">
    <location>
        <begin position="190"/>
        <end position="208"/>
    </location>
</feature>
<feature type="transmembrane region" description="Helical" evidence="1">
    <location>
        <begin position="119"/>
        <end position="139"/>
    </location>
</feature>
<keyword evidence="1" id="KW-0472">Membrane</keyword>
<accession>W0SGF7</accession>
<reference evidence="4 5" key="1">
    <citation type="journal article" date="2014" name="Syst. Appl. Microbiol.">
        <title>Complete genomes of freshwater sulfur oxidizers Sulfuricella denitrificans skB26 and Sulfuritalea hydrogenivorans sk43H: genetic insights into the sulfur oxidation pathway of betaproteobacteria.</title>
        <authorList>
            <person name="Watanabe T."/>
            <person name="Kojima H."/>
            <person name="Fukui M."/>
        </authorList>
    </citation>
    <scope>NUCLEOTIDE SEQUENCE [LARGE SCALE GENOMIC DNA]</scope>
    <source>
        <strain evidence="4">DSM22779</strain>
    </source>
</reference>
<dbReference type="Pfam" id="PF08448">
    <property type="entry name" value="PAS_4"/>
    <property type="match status" value="1"/>
</dbReference>
<dbReference type="SMART" id="SM00267">
    <property type="entry name" value="GGDEF"/>
    <property type="match status" value="1"/>
</dbReference>
<evidence type="ECO:0000313" key="4">
    <source>
        <dbReference type="EMBL" id="BAO29835.1"/>
    </source>
</evidence>
<dbReference type="RefSeq" id="WP_041099018.1">
    <property type="nucleotide sequence ID" value="NZ_AP012547.1"/>
</dbReference>
<dbReference type="SMART" id="SM00052">
    <property type="entry name" value="EAL"/>
    <property type="match status" value="1"/>
</dbReference>
<dbReference type="InterPro" id="IPR033425">
    <property type="entry name" value="MASE3"/>
</dbReference>
<evidence type="ECO:0000259" key="3">
    <source>
        <dbReference type="PROSITE" id="PS50887"/>
    </source>
</evidence>
<dbReference type="EMBL" id="AP012547">
    <property type="protein sequence ID" value="BAO29835.1"/>
    <property type="molecule type" value="Genomic_DNA"/>
</dbReference>
<dbReference type="InterPro" id="IPR013656">
    <property type="entry name" value="PAS_4"/>
</dbReference>
<feature type="transmembrane region" description="Helical" evidence="1">
    <location>
        <begin position="57"/>
        <end position="75"/>
    </location>
</feature>
<name>W0SGF7_9PROT</name>
<dbReference type="InterPro" id="IPR035919">
    <property type="entry name" value="EAL_sf"/>
</dbReference>
<dbReference type="InterPro" id="IPR052155">
    <property type="entry name" value="Biofilm_reg_signaling"/>
</dbReference>
<gene>
    <name evidence="4" type="ORF">SUTH_02044</name>
</gene>